<reference evidence="1" key="1">
    <citation type="journal article" date="2023" name="bioRxiv">
        <title>Improved chromosome-level genome assembly for marigold (Tagetes erecta).</title>
        <authorList>
            <person name="Jiang F."/>
            <person name="Yuan L."/>
            <person name="Wang S."/>
            <person name="Wang H."/>
            <person name="Xu D."/>
            <person name="Wang A."/>
            <person name="Fan W."/>
        </authorList>
    </citation>
    <scope>NUCLEOTIDE SEQUENCE</scope>
    <source>
        <strain evidence="1">WSJ</strain>
        <tissue evidence="1">Leaf</tissue>
    </source>
</reference>
<name>A0AAD8LHW3_TARER</name>
<protein>
    <recommendedName>
        <fullName evidence="3">DUF4378 domain-containing protein</fullName>
    </recommendedName>
</protein>
<dbReference type="EMBL" id="JAUHHV010000001">
    <property type="protein sequence ID" value="KAK1438657.1"/>
    <property type="molecule type" value="Genomic_DNA"/>
</dbReference>
<sequence>MVTHEYSSRFANNNISLPVLLKDHLLDDLSSCSSNGFRSYPRRQCCTKVRYLIQIDLNNKHPPSLKSKSKSSSVLRKASTAVVNVFRNFHFSSKPRKPNLQKLSKHGLWKKSMDQNHKEFIELNFDEEKEIILPTAAEVKTNATNNSNSHSNSNSNSSLSVDSYFTATSDSSTVESDKLAMEKMNLENGENASSTNADGNAKEKLLSEKKDHFSPNSVMEFPCDDENDEEDEVTSPFHDIFLNVEGSKRKVMPKVHRTKTLKPVRLEDRIILSESKVHGSILEMSSQSQPKLEDNQTKKKATALLQLFKATMPSNGLFEPIMTENFLFEFFTEQVIEGKVSNYTILQDAKDWVNGVSREMFDSDNYKLAYIRDMEKRSKWLTYDDEVEKEEVVSVLESEVFTSLVEDMLLDLYS</sequence>
<organism evidence="1 2">
    <name type="scientific">Tagetes erecta</name>
    <name type="common">African marigold</name>
    <dbReference type="NCBI Taxonomy" id="13708"/>
    <lineage>
        <taxon>Eukaryota</taxon>
        <taxon>Viridiplantae</taxon>
        <taxon>Streptophyta</taxon>
        <taxon>Embryophyta</taxon>
        <taxon>Tracheophyta</taxon>
        <taxon>Spermatophyta</taxon>
        <taxon>Magnoliopsida</taxon>
        <taxon>eudicotyledons</taxon>
        <taxon>Gunneridae</taxon>
        <taxon>Pentapetalae</taxon>
        <taxon>asterids</taxon>
        <taxon>campanulids</taxon>
        <taxon>Asterales</taxon>
        <taxon>Asteraceae</taxon>
        <taxon>Asteroideae</taxon>
        <taxon>Heliantheae alliance</taxon>
        <taxon>Tageteae</taxon>
        <taxon>Tagetes</taxon>
    </lineage>
</organism>
<dbReference type="AlphaFoldDB" id="A0AAD8LHW3"/>
<evidence type="ECO:0000313" key="1">
    <source>
        <dbReference type="EMBL" id="KAK1438657.1"/>
    </source>
</evidence>
<accession>A0AAD8LHW3</accession>
<gene>
    <name evidence="1" type="ORF">QVD17_04466</name>
</gene>
<dbReference type="Proteomes" id="UP001229421">
    <property type="component" value="Unassembled WGS sequence"/>
</dbReference>
<dbReference type="PANTHER" id="PTHR33623:SF4">
    <property type="entry name" value="DUF4378 DOMAIN-CONTAINING PROTEIN"/>
    <property type="match status" value="1"/>
</dbReference>
<keyword evidence="2" id="KW-1185">Reference proteome</keyword>
<dbReference type="PANTHER" id="PTHR33623">
    <property type="entry name" value="OS04G0572500 PROTEIN"/>
    <property type="match status" value="1"/>
</dbReference>
<comment type="caution">
    <text evidence="1">The sequence shown here is derived from an EMBL/GenBank/DDBJ whole genome shotgun (WGS) entry which is preliminary data.</text>
</comment>
<proteinExistence type="predicted"/>
<evidence type="ECO:0000313" key="2">
    <source>
        <dbReference type="Proteomes" id="UP001229421"/>
    </source>
</evidence>
<evidence type="ECO:0008006" key="3">
    <source>
        <dbReference type="Google" id="ProtNLM"/>
    </source>
</evidence>